<feature type="coiled-coil region" evidence="1">
    <location>
        <begin position="55"/>
        <end position="82"/>
    </location>
</feature>
<organism evidence="2 3">
    <name type="scientific">Mycolicibacter nonchromogenicus</name>
    <name type="common">Mycobacterium nonchromogenicum</name>
    <dbReference type="NCBI Taxonomy" id="1782"/>
    <lineage>
        <taxon>Bacteria</taxon>
        <taxon>Bacillati</taxon>
        <taxon>Actinomycetota</taxon>
        <taxon>Actinomycetes</taxon>
        <taxon>Mycobacteriales</taxon>
        <taxon>Mycobacteriaceae</taxon>
        <taxon>Mycolicibacter</taxon>
    </lineage>
</organism>
<dbReference type="NCBIfam" id="NF033942">
    <property type="entry name" value="GjpA"/>
    <property type="match status" value="1"/>
</dbReference>
<dbReference type="Proteomes" id="UP000193108">
    <property type="component" value="Unassembled WGS sequence"/>
</dbReference>
<evidence type="ECO:0000313" key="3">
    <source>
        <dbReference type="Proteomes" id="UP000193108"/>
    </source>
</evidence>
<name>A0A1X1Z8X7_MYCNO</name>
<keyword evidence="3" id="KW-1185">Reference proteome</keyword>
<dbReference type="RefSeq" id="WP_064997755.1">
    <property type="nucleotide sequence ID" value="NZ_LQPI01000049.1"/>
</dbReference>
<proteinExistence type="predicted"/>
<dbReference type="EMBL" id="LQPI01000049">
    <property type="protein sequence ID" value="ORW19681.1"/>
    <property type="molecule type" value="Genomic_DNA"/>
</dbReference>
<dbReference type="InterPro" id="IPR049934">
    <property type="entry name" value="GjpA-like"/>
</dbReference>
<reference evidence="2 3" key="1">
    <citation type="submission" date="2016-01" db="EMBL/GenBank/DDBJ databases">
        <title>The new phylogeny of the genus Mycobacterium.</title>
        <authorList>
            <person name="Tarcisio F."/>
            <person name="Conor M."/>
            <person name="Antonella G."/>
            <person name="Elisabetta G."/>
            <person name="Giulia F.S."/>
            <person name="Sara T."/>
            <person name="Anna F."/>
            <person name="Clotilde B."/>
            <person name="Roberto B."/>
            <person name="Veronica D.S."/>
            <person name="Fabio R."/>
            <person name="Monica P."/>
            <person name="Olivier J."/>
            <person name="Enrico T."/>
            <person name="Nicola S."/>
        </authorList>
    </citation>
    <scope>NUCLEOTIDE SEQUENCE [LARGE SCALE GENOMIC DNA]</scope>
    <source>
        <strain evidence="2 3">DSM 44164</strain>
    </source>
</reference>
<keyword evidence="1" id="KW-0175">Coiled coil</keyword>
<evidence type="ECO:0000313" key="2">
    <source>
        <dbReference type="EMBL" id="ORW19681.1"/>
    </source>
</evidence>
<dbReference type="STRING" id="1782.AWC18_14040"/>
<comment type="caution">
    <text evidence="2">The sequence shown here is derived from an EMBL/GenBank/DDBJ whole genome shotgun (WGS) entry which is preliminary data.</text>
</comment>
<evidence type="ECO:0000256" key="1">
    <source>
        <dbReference type="SAM" id="Coils"/>
    </source>
</evidence>
<dbReference type="AlphaFoldDB" id="A0A1X1Z8X7"/>
<protein>
    <submittedName>
        <fullName evidence="2">Uncharacterized protein</fullName>
    </submittedName>
</protein>
<accession>A0A1X1Z8X7</accession>
<sequence length="362" mass="36819">MNSTLRPFVTAGVALVGAGMITVTPVATPMLEAHAMHDVALTADLDFTGAWSDAIATAQANLADLQTAAQDANSALDEVLSDPENLNMDLEQLGAALTFLAGDQKTFIDPLTAWTLNGAGPDGDATVDATHALLFPILTNQAGELAPDLFPTIPEPIPEIVNFLASPLSGVLIGALGPSVAPLVALANSVEAIGANLGGEDPDAMAVLQELINIPANMFNGWLNGATLNLDFLIPVVSEAGLLPEGADITSLSFAFGGLLTPGVVGADPTDFGTFGDAIPGGGSILNSLGLTLSITDPLELELPFLAHGVGLAGALIGLEQVLAEVLSGVLDFDGPPVEVPDLGAATDFDLSWVADLFSGAW</sequence>
<gene>
    <name evidence="2" type="ORF">AWC18_14040</name>
</gene>